<feature type="region of interest" description="Disordered" evidence="1">
    <location>
        <begin position="1"/>
        <end position="41"/>
    </location>
</feature>
<feature type="transmembrane region" description="Helical" evidence="2">
    <location>
        <begin position="141"/>
        <end position="161"/>
    </location>
</feature>
<reference evidence="3 4" key="1">
    <citation type="submission" date="2019-04" db="EMBL/GenBank/DDBJ databases">
        <title>Taxonomy of novel Haliea sp. from mangrove soil of West Coast of India.</title>
        <authorList>
            <person name="Verma A."/>
            <person name="Kumar P."/>
            <person name="Krishnamurthi S."/>
        </authorList>
    </citation>
    <scope>NUCLEOTIDE SEQUENCE [LARGE SCALE GENOMIC DNA]</scope>
    <source>
        <strain evidence="3 4">SAOS-164</strain>
    </source>
</reference>
<dbReference type="Proteomes" id="UP000298050">
    <property type="component" value="Unassembled WGS sequence"/>
</dbReference>
<dbReference type="Gene3D" id="1.10.260.40">
    <property type="entry name" value="lambda repressor-like DNA-binding domains"/>
    <property type="match status" value="1"/>
</dbReference>
<evidence type="ECO:0000313" key="4">
    <source>
        <dbReference type="Proteomes" id="UP000298050"/>
    </source>
</evidence>
<keyword evidence="2" id="KW-1133">Transmembrane helix</keyword>
<dbReference type="PANTHER" id="PTHR34475:SF1">
    <property type="entry name" value="CYTOSKELETON PROTEIN RODZ"/>
    <property type="match status" value="1"/>
</dbReference>
<keyword evidence="2" id="KW-0812">Transmembrane</keyword>
<dbReference type="InterPro" id="IPR010982">
    <property type="entry name" value="Lambda_DNA-bd_dom_sf"/>
</dbReference>
<evidence type="ECO:0000256" key="2">
    <source>
        <dbReference type="SAM" id="Phobius"/>
    </source>
</evidence>
<dbReference type="EMBL" id="SRLE01000006">
    <property type="protein sequence ID" value="TGD73931.1"/>
    <property type="molecule type" value="Genomic_DNA"/>
</dbReference>
<gene>
    <name evidence="3" type="ORF">E4634_07250</name>
</gene>
<evidence type="ECO:0000256" key="1">
    <source>
        <dbReference type="SAM" id="MobiDB-lite"/>
    </source>
</evidence>
<name>A0A4Z0M343_9GAMM</name>
<dbReference type="AlphaFoldDB" id="A0A4Z0M343"/>
<keyword evidence="2" id="KW-0472">Membrane</keyword>
<feature type="region of interest" description="Disordered" evidence="1">
    <location>
        <begin position="171"/>
        <end position="193"/>
    </location>
</feature>
<sequence>MPTPRRVMPSRWPTSTPNRPNTRRTSGRSDMSSDLPADVDKRVSPGKLLRSARLAAGYSEREVEDLLKLMPGYVAILEREDYLALRAPAFARGYVNAYGRLLGMDLPALLQCFDETCAGGVTMPGTVRREKHKPPQSQRTGVAVVVGIVVTLLLVLGLWWWHEGNTVAALGAQPSPTKPTDDIAGQPGPAGEQ</sequence>
<proteinExistence type="predicted"/>
<evidence type="ECO:0000313" key="3">
    <source>
        <dbReference type="EMBL" id="TGD73931.1"/>
    </source>
</evidence>
<keyword evidence="4" id="KW-1185">Reference proteome</keyword>
<dbReference type="InterPro" id="IPR050400">
    <property type="entry name" value="Bact_Cytoskel_RodZ"/>
</dbReference>
<dbReference type="PANTHER" id="PTHR34475">
    <property type="match status" value="1"/>
</dbReference>
<comment type="caution">
    <text evidence="3">The sequence shown here is derived from an EMBL/GenBank/DDBJ whole genome shotgun (WGS) entry which is preliminary data.</text>
</comment>
<organism evidence="3 4">
    <name type="scientific">Mangrovimicrobium sediminis</name>
    <dbReference type="NCBI Taxonomy" id="2562682"/>
    <lineage>
        <taxon>Bacteria</taxon>
        <taxon>Pseudomonadati</taxon>
        <taxon>Pseudomonadota</taxon>
        <taxon>Gammaproteobacteria</taxon>
        <taxon>Cellvibrionales</taxon>
        <taxon>Halieaceae</taxon>
        <taxon>Mangrovimicrobium</taxon>
    </lineage>
</organism>
<dbReference type="Pfam" id="PF13413">
    <property type="entry name" value="HTH_25"/>
    <property type="match status" value="1"/>
</dbReference>
<dbReference type="GO" id="GO:0003677">
    <property type="term" value="F:DNA binding"/>
    <property type="evidence" value="ECO:0007669"/>
    <property type="project" value="InterPro"/>
</dbReference>
<accession>A0A4Z0M343</accession>
<protein>
    <submittedName>
        <fullName evidence="3">Helix-turn-helix domain-containing protein</fullName>
    </submittedName>
</protein>
<dbReference type="OrthoDB" id="9790252at2"/>